<sequence>MDATTLMTGSNYMDPSEKRELDAFIAEYMKDYDSYRATLRLNYDPEVALERAKQFWDHPYVQQCITEIQENRSALWKQNDQRDLSRIPEDFVPSDEDLDKQRIVSALFREAFYRGPGSTHSARVAALSKLSAIYKLENEKPPEADGRSVMVVPATGNLDEWEKGAAKQQEKLKQEVKL</sequence>
<protein>
    <recommendedName>
        <fullName evidence="3">Terminase small subunit</fullName>
    </recommendedName>
</protein>
<organism evidence="2">
    <name type="scientific">Vibrio phage PH669</name>
    <dbReference type="NCBI Taxonomy" id="2800823"/>
    <lineage>
        <taxon>Viruses</taxon>
        <taxon>Duplodnaviria</taxon>
        <taxon>Heunggongvirae</taxon>
        <taxon>Uroviricota</taxon>
        <taxon>Caudoviricetes</taxon>
        <taxon>Queuovirinae</taxon>
    </lineage>
</organism>
<evidence type="ECO:0008006" key="3">
    <source>
        <dbReference type="Google" id="ProtNLM"/>
    </source>
</evidence>
<proteinExistence type="predicted"/>
<dbReference type="EMBL" id="MW423737">
    <property type="protein sequence ID" value="QQK88525.1"/>
    <property type="molecule type" value="Genomic_DNA"/>
</dbReference>
<feature type="compositionally biased region" description="Basic and acidic residues" evidence="1">
    <location>
        <begin position="160"/>
        <end position="178"/>
    </location>
</feature>
<reference evidence="2" key="1">
    <citation type="submission" date="2020-12" db="EMBL/GenBank/DDBJ databases">
        <authorList>
            <person name="Hu Z."/>
        </authorList>
    </citation>
    <scope>NUCLEOTIDE SEQUENCE</scope>
</reference>
<evidence type="ECO:0000313" key="2">
    <source>
        <dbReference type="EMBL" id="QQK88525.1"/>
    </source>
</evidence>
<accession>A0A7T7CL63</accession>
<feature type="region of interest" description="Disordered" evidence="1">
    <location>
        <begin position="159"/>
        <end position="178"/>
    </location>
</feature>
<name>A0A7T7CL63_9CAUD</name>
<evidence type="ECO:0000256" key="1">
    <source>
        <dbReference type="SAM" id="MobiDB-lite"/>
    </source>
</evidence>